<keyword evidence="1" id="KW-0472">Membrane</keyword>
<reference evidence="2 3" key="2">
    <citation type="submission" date="2016-12" db="EMBL/GenBank/DDBJ databases">
        <title>Draft Genome Sequence of Cystobacter ferrugineus Strain Cbfe23.</title>
        <authorList>
            <person name="Akbar S."/>
            <person name="Dowd S.E."/>
            <person name="Stevens D.C."/>
        </authorList>
    </citation>
    <scope>NUCLEOTIDE SEQUENCE [LARGE SCALE GENOMIC DNA]</scope>
    <source>
        <strain evidence="2 3">Cbfe23</strain>
    </source>
</reference>
<accession>A0A1L9BHE3</accession>
<dbReference type="AlphaFoldDB" id="A0A1L9BHE3"/>
<evidence type="ECO:0000313" key="2">
    <source>
        <dbReference type="EMBL" id="OJH41649.1"/>
    </source>
</evidence>
<reference evidence="3" key="1">
    <citation type="submission" date="2016-11" db="EMBL/GenBank/DDBJ databases">
        <authorList>
            <person name="Shukria A."/>
            <person name="Stevens D.C."/>
        </authorList>
    </citation>
    <scope>NUCLEOTIDE SEQUENCE [LARGE SCALE GENOMIC DNA]</scope>
    <source>
        <strain evidence="3">Cbfe23</strain>
    </source>
</reference>
<evidence type="ECO:0000256" key="1">
    <source>
        <dbReference type="SAM" id="Phobius"/>
    </source>
</evidence>
<protein>
    <submittedName>
        <fullName evidence="2">Uncharacterized protein</fullName>
    </submittedName>
</protein>
<gene>
    <name evidence="2" type="ORF">BON30_10625</name>
</gene>
<name>A0A1L9BHE3_9BACT</name>
<feature type="transmembrane region" description="Helical" evidence="1">
    <location>
        <begin position="21"/>
        <end position="54"/>
    </location>
</feature>
<dbReference type="EMBL" id="MPIN01000002">
    <property type="protein sequence ID" value="OJH41649.1"/>
    <property type="molecule type" value="Genomic_DNA"/>
</dbReference>
<comment type="caution">
    <text evidence="2">The sequence shown here is derived from an EMBL/GenBank/DDBJ whole genome shotgun (WGS) entry which is preliminary data.</text>
</comment>
<dbReference type="Proteomes" id="UP000182229">
    <property type="component" value="Unassembled WGS sequence"/>
</dbReference>
<keyword evidence="3" id="KW-1185">Reference proteome</keyword>
<evidence type="ECO:0000313" key="3">
    <source>
        <dbReference type="Proteomes" id="UP000182229"/>
    </source>
</evidence>
<proteinExistence type="predicted"/>
<keyword evidence="1" id="KW-0812">Transmembrane</keyword>
<keyword evidence="1" id="KW-1133">Transmembrane helix</keyword>
<organism evidence="2 3">
    <name type="scientific">Cystobacter ferrugineus</name>
    <dbReference type="NCBI Taxonomy" id="83449"/>
    <lineage>
        <taxon>Bacteria</taxon>
        <taxon>Pseudomonadati</taxon>
        <taxon>Myxococcota</taxon>
        <taxon>Myxococcia</taxon>
        <taxon>Myxococcales</taxon>
        <taxon>Cystobacterineae</taxon>
        <taxon>Archangiaceae</taxon>
        <taxon>Cystobacter</taxon>
    </lineage>
</organism>
<sequence>MRFEAMDIAVDWVRRHRTRILAGTVIIIAGVAFVAVVGASGGAALVFVPAVLVASSENPLGVELTPETP</sequence>